<gene>
    <name evidence="1" type="ORF">IQ215_07955</name>
</gene>
<dbReference type="NCBIfam" id="TIGR02221">
    <property type="entry name" value="cas_TM1812"/>
    <property type="match status" value="1"/>
</dbReference>
<evidence type="ECO:0000313" key="1">
    <source>
        <dbReference type="EMBL" id="MBE9222630.1"/>
    </source>
</evidence>
<comment type="caution">
    <text evidence="1">The sequence shown here is derived from an EMBL/GenBank/DDBJ whole genome shotgun (WGS) entry which is preliminary data.</text>
</comment>
<keyword evidence="2" id="KW-1185">Reference proteome</keyword>
<dbReference type="CDD" id="cd09732">
    <property type="entry name" value="Csx1_III-U"/>
    <property type="match status" value="1"/>
</dbReference>
<dbReference type="SUPFAM" id="SSF160980">
    <property type="entry name" value="SSO1389-like"/>
    <property type="match status" value="1"/>
</dbReference>
<dbReference type="InterPro" id="IPR011742">
    <property type="entry name" value="CRISPR-assoc_prot_TM1812"/>
</dbReference>
<sequence>MNKPIKIISCLGTGNYEETTYNHPQFPEINQQVKTCFIQEAVCDFYQAQSVYVLLTNGAKKRNWDALQEIFANKKNVELIPLGIPENNTPEDIWTIFNVITNAIEPNDEIVFDITHSFRSIPMVVLLSISYLRTINNVKVKGFVYGAYDPSKKGQDMPTFDLLPIMSLLDWITATDQFVKTGNGKQLVNLLTENQEENSTTLELATKIQSISQGLQLLRPRDVIKEASTLDDAIQKAKESVIKELPPFEKLLGKVKEDYHNLGVNLEDGDEKQDLINMLNMIEWYYKKDKIVQSICLAREWLVSFVCYQLNLKLDSINIDSSNSGERWEAELLLNGGTNKKDKYTSKYLEQWNELDTDPDAPLTKTLKDIWANQLLLSNLRNDVLHAGFRKEPRAASDIEKRFVLIIDELKKLAESI</sequence>
<dbReference type="InterPro" id="IPR013383">
    <property type="entry name" value="CRISPR-assoc_prot_DxTHG_CS"/>
</dbReference>
<dbReference type="NCBIfam" id="TIGR02549">
    <property type="entry name" value="CRISPR_DxTHG"/>
    <property type="match status" value="1"/>
</dbReference>
<proteinExistence type="predicted"/>
<protein>
    <submittedName>
        <fullName evidence="1">TIGR02221 family CRISPR-associated protein</fullName>
    </submittedName>
</protein>
<organism evidence="1 2">
    <name type="scientific">Cyanobacterium stanieri LEGE 03274</name>
    <dbReference type="NCBI Taxonomy" id="1828756"/>
    <lineage>
        <taxon>Bacteria</taxon>
        <taxon>Bacillati</taxon>
        <taxon>Cyanobacteriota</taxon>
        <taxon>Cyanophyceae</taxon>
        <taxon>Oscillatoriophycideae</taxon>
        <taxon>Chroococcales</taxon>
        <taxon>Geminocystaceae</taxon>
        <taxon>Cyanobacterium</taxon>
    </lineage>
</organism>
<evidence type="ECO:0000313" key="2">
    <source>
        <dbReference type="Proteomes" id="UP000654604"/>
    </source>
</evidence>
<reference evidence="1 2" key="1">
    <citation type="submission" date="2020-10" db="EMBL/GenBank/DDBJ databases">
        <authorList>
            <person name="Castelo-Branco R."/>
            <person name="Eusebio N."/>
            <person name="Adriana R."/>
            <person name="Vieira A."/>
            <person name="Brugerolle De Fraissinette N."/>
            <person name="Rezende De Castro R."/>
            <person name="Schneider M.P."/>
            <person name="Vasconcelos V."/>
            <person name="Leao P.N."/>
        </authorList>
    </citation>
    <scope>NUCLEOTIDE SEQUENCE [LARGE SCALE GENOMIC DNA]</scope>
    <source>
        <strain evidence="1 2">LEGE 03274</strain>
    </source>
</reference>
<name>A0ABR9V405_9CHRO</name>
<dbReference type="EMBL" id="JADEWC010000014">
    <property type="protein sequence ID" value="MBE9222630.1"/>
    <property type="molecule type" value="Genomic_DNA"/>
</dbReference>
<dbReference type="RefSeq" id="WP_193800783.1">
    <property type="nucleotide sequence ID" value="NZ_JADEWC010000014.1"/>
</dbReference>
<dbReference type="Proteomes" id="UP000654604">
    <property type="component" value="Unassembled WGS sequence"/>
</dbReference>
<accession>A0ABR9V405</accession>